<dbReference type="InterPro" id="IPR036736">
    <property type="entry name" value="ACP-like_sf"/>
</dbReference>
<organism evidence="4 5">
    <name type="scientific">Adineta steineri</name>
    <dbReference type="NCBI Taxonomy" id="433720"/>
    <lineage>
        <taxon>Eukaryota</taxon>
        <taxon>Metazoa</taxon>
        <taxon>Spiralia</taxon>
        <taxon>Gnathifera</taxon>
        <taxon>Rotifera</taxon>
        <taxon>Eurotatoria</taxon>
        <taxon>Bdelloidea</taxon>
        <taxon>Adinetida</taxon>
        <taxon>Adinetidae</taxon>
        <taxon>Adineta</taxon>
    </lineage>
</organism>
<dbReference type="GO" id="GO:0043041">
    <property type="term" value="P:amino acid activation for nonribosomal peptide biosynthetic process"/>
    <property type="evidence" value="ECO:0007669"/>
    <property type="project" value="TreeGrafter"/>
</dbReference>
<dbReference type="Proteomes" id="UP000663881">
    <property type="component" value="Unassembled WGS sequence"/>
</dbReference>
<evidence type="ECO:0000259" key="3">
    <source>
        <dbReference type="PROSITE" id="PS50075"/>
    </source>
</evidence>
<dbReference type="SUPFAM" id="SSF47336">
    <property type="entry name" value="ACP-like"/>
    <property type="match status" value="1"/>
</dbReference>
<dbReference type="GO" id="GO:0031177">
    <property type="term" value="F:phosphopantetheine binding"/>
    <property type="evidence" value="ECO:0007669"/>
    <property type="project" value="TreeGrafter"/>
</dbReference>
<dbReference type="GO" id="GO:0047527">
    <property type="term" value="F:2,3-dihydroxybenzoate-serine ligase activity"/>
    <property type="evidence" value="ECO:0007669"/>
    <property type="project" value="TreeGrafter"/>
</dbReference>
<dbReference type="Gene3D" id="3.40.50.12780">
    <property type="entry name" value="N-terminal domain of ligase-like"/>
    <property type="match status" value="1"/>
</dbReference>
<dbReference type="PROSITE" id="PS00455">
    <property type="entry name" value="AMP_BINDING"/>
    <property type="match status" value="1"/>
</dbReference>
<dbReference type="GO" id="GO:0005829">
    <property type="term" value="C:cytosol"/>
    <property type="evidence" value="ECO:0007669"/>
    <property type="project" value="TreeGrafter"/>
</dbReference>
<proteinExistence type="predicted"/>
<dbReference type="InterPro" id="IPR000873">
    <property type="entry name" value="AMP-dep_synth/lig_dom"/>
</dbReference>
<feature type="non-terminal residue" evidence="4">
    <location>
        <position position="1"/>
    </location>
</feature>
<dbReference type="Pfam" id="PF00668">
    <property type="entry name" value="Condensation"/>
    <property type="match status" value="3"/>
</dbReference>
<dbReference type="InterPro" id="IPR001242">
    <property type="entry name" value="Condensation_dom"/>
</dbReference>
<dbReference type="InterPro" id="IPR009081">
    <property type="entry name" value="PP-bd_ACP"/>
</dbReference>
<dbReference type="PANTHER" id="PTHR45527">
    <property type="entry name" value="NONRIBOSOMAL PEPTIDE SYNTHETASE"/>
    <property type="match status" value="1"/>
</dbReference>
<dbReference type="Gene3D" id="3.30.559.30">
    <property type="entry name" value="Nonribosomal peptide synthetase, condensation domain"/>
    <property type="match status" value="3"/>
</dbReference>
<dbReference type="Pfam" id="PF00550">
    <property type="entry name" value="PP-binding"/>
    <property type="match status" value="1"/>
</dbReference>
<protein>
    <recommendedName>
        <fullName evidence="3">Carrier domain-containing protein</fullName>
    </recommendedName>
</protein>
<dbReference type="SUPFAM" id="SSF52777">
    <property type="entry name" value="CoA-dependent acyltransferases"/>
    <property type="match status" value="7"/>
</dbReference>
<keyword evidence="1" id="KW-0596">Phosphopantetheine</keyword>
<evidence type="ECO:0000313" key="5">
    <source>
        <dbReference type="Proteomes" id="UP000663881"/>
    </source>
</evidence>
<reference evidence="4" key="1">
    <citation type="submission" date="2021-02" db="EMBL/GenBank/DDBJ databases">
        <authorList>
            <person name="Nowell W R."/>
        </authorList>
    </citation>
    <scope>NUCLEOTIDE SEQUENCE</scope>
</reference>
<dbReference type="Gene3D" id="3.30.559.10">
    <property type="entry name" value="Chloramphenicol acetyltransferase-like domain"/>
    <property type="match status" value="4"/>
</dbReference>
<dbReference type="GO" id="GO:0009239">
    <property type="term" value="P:enterobactin biosynthetic process"/>
    <property type="evidence" value="ECO:0007669"/>
    <property type="project" value="TreeGrafter"/>
</dbReference>
<evidence type="ECO:0000256" key="1">
    <source>
        <dbReference type="ARBA" id="ARBA00022450"/>
    </source>
</evidence>
<dbReference type="InterPro" id="IPR025110">
    <property type="entry name" value="AMP-bd_C"/>
</dbReference>
<dbReference type="Gene3D" id="3.30.300.30">
    <property type="match status" value="1"/>
</dbReference>
<dbReference type="Pfam" id="PF13193">
    <property type="entry name" value="AMP-binding_C"/>
    <property type="match status" value="1"/>
</dbReference>
<dbReference type="SUPFAM" id="SSF56801">
    <property type="entry name" value="Acetyl-CoA synthetase-like"/>
    <property type="match status" value="1"/>
</dbReference>
<dbReference type="Gene3D" id="1.10.1200.10">
    <property type="entry name" value="ACP-like"/>
    <property type="match status" value="1"/>
</dbReference>
<evidence type="ECO:0000256" key="2">
    <source>
        <dbReference type="ARBA" id="ARBA00022553"/>
    </source>
</evidence>
<sequence length="2184" mass="252119">MFRKKHSTLPVNRHEIQRLTASGRTEAVASSLQQRIYLHEQLYFHASDLSVYNFLVPLKVKYGSISIERIHSSLRSVIEQHTILRTAVYFNQANNQIEQHIQPLTDDIYSFQHSQGISTSEQLDDLLMNESIKKHFDVTKGKVLRCHVVQKSTENHNHSLHQGDFIIFNVHHIAFDFSSIKPFVKAFEQACCNDDDCQSTLSIPQYIDFALYEQAMLSDINVNSKMNKARRFWADLMHDYDWYRIRRLVPEEDTNNKIRSGRGLSVAFHIEQDIVDAMMLFTSSNNVTMFSLSLACYYAFLYKLTKDDDLCVAGVVANRSTEEIKNMIGMFVNLVPYRIKIEPNSLFNHFVQKVQQLCTDVLEHASLPYQQIIEIQGKREHHALPSSSFQYESLMSTLTQNTSSKLIVGEGCILGAFDDRDTTHGNGTTLFDLALTVSHDHYARTTKCFLDCSTDLFKSQADVDLLANRFKHILRQLFCSSIVGEPSYNQCSISISNLSLILPEEIEEIQKVMFYRLPTIENEAPASYAQARIWLDERIRFNPDKLQVAIYNMPFQYRLFPQHTLSIKRLLHALQLIVLKHQSVHTSLVFDTEKNQVIQRIVDLKINHRQMLSVMKSIYETEEQLTEIMHEEKRNPQLFDLVRGLVFRCHILYYKQVSSNHLLCDKDVLIFNFHHALFDFPSMNTFLHDLNQAYITGQLLYDDNTNLRYLDYAVIEQQMSMTGANMFWLDALHDCKLDQPLSLPFDRYRLANEHRTGRGTTISFDFGQHLSHDFLIHASSNNISLEQLALATYYVFLFKLTNGQTDLCVAMNINNNRYRDELKSIIGLFENVIPLRCQLDPHWSFHQLLEHVQKITTNSMKYSYFPLQRILNQHPHISKHAFLDTSLEFTSYQKKNKMMIGDSHLVQASTSLNINEDETSNEQYLMQSVNNTQVSFSSFPLTCIHHEFVYQVVRHPQKLAVELDEQSLTYCELLYYVQLLSLTLLNEYHVVPGEIICQCVERSLSMVIGIMGIEMAGGVYCPLSPRDPQHRLYALTQQTQSRLVLVHHLTRIKFGHDIVSQDIDSILNINYMNIDRNNDSLSSVIVKSEDIAYIIFTSGSTGTPKAAQTRHRNFTNFVRSIQNAGVLNEQDTVSQICAPTYDVHVMEIMGSLLLCATIVMLHPYGNMDFEYFAHTLQHKQITCLAPVPTFLNHLCDFLAHSNRYSLSSVRSLCIGGEPFSLKLVHHLRSHIKSKFSMHNIYAPAECTIVSICHRIDTNTIENNIPLGRVLANEQYKVLDNFLQPTAIGQEGELLIGGVGVFAGYLERDDLTAKALLEIDGQLFYRTGDLVRMDNNGLLHYQGRKDHQIKLHGQRIELGEIERCLLNITSISTCVVMKWNDDYLVAYVQSSHINEKQLRQHCQSHLPPHMIPSIFIILDKLPLNPNGKIDRKLLPPPSLSSTHLTNHEEILLPMNETEIIMHHIWCDLLKQNQISTDTNIFTIGGHSLVIMQLFHRYKIEFHLETNTLSISNLFQHPTIIHHAQLIQQSINTIHTLNNSPWSSLYLIQARASFAQERIYLDEQIRFSSNKTTMNNMYVIPLLYRISSMKDGVSITRLHHAFQSVITKHNILRTALYIDDTNGNIIQHCLDKNMILDDHMKSYGLTIINLHNDDCRHMNEIIAETLNQSDLFDLSKGHVIRCHILRQSHYSQDNVSYENDDLLSENDHILISIHHAMFDGASTSIFLRDLSLAYQSNDLFSIDDNSLQYIDYSIHEQVMDMTLSQEFWLLELKGYSLTHQLSLPVDRQRSSTDQQRSGSASTAEITFDNEICTSFLNYASSQHLTLFQLGLSVFYVFLFKLTHGETDLCVGSINANRHRSELVNMIGMFVSTLPYRLEIDSRWSFDDLVKYVHEKCLSILEHSHYPLQHILADNRSSQSNVSFLETIFDFISVSKDMGYLYLNDANLEQISLEQSAQVSKFDFSLTFEYNSLSYNKRLSCGFVCSHDLFEKSTISQIAQRFEYMFEQLFRTQSSNIPAMNVSSSINKLSHILPDEAEEVGLVVFHRSENILNEAPASFAQARIWLDERIRFDPDKPQIAIYNMPFVYHLQPGHTLSIKQLRYALHLTVNKHPSLHTSLHFDIQKNLLMQRVLTHEDKNNNMFSIIETTYETEEQLNEILHDEKRNPQLFDLAQGLVFRCHLVYYTQ</sequence>
<dbReference type="PROSITE" id="PS50075">
    <property type="entry name" value="CARRIER"/>
    <property type="match status" value="1"/>
</dbReference>
<name>A0A819CV22_9BILA</name>
<comment type="caution">
    <text evidence="4">The sequence shown here is derived from an EMBL/GenBank/DDBJ whole genome shotgun (WGS) entry which is preliminary data.</text>
</comment>
<dbReference type="InterPro" id="IPR045851">
    <property type="entry name" value="AMP-bd_C_sf"/>
</dbReference>
<dbReference type="PANTHER" id="PTHR45527:SF1">
    <property type="entry name" value="FATTY ACID SYNTHASE"/>
    <property type="match status" value="1"/>
</dbReference>
<dbReference type="InterPro" id="IPR020845">
    <property type="entry name" value="AMP-binding_CS"/>
</dbReference>
<dbReference type="GO" id="GO:0009366">
    <property type="term" value="C:enterobactin synthetase complex"/>
    <property type="evidence" value="ECO:0007669"/>
    <property type="project" value="TreeGrafter"/>
</dbReference>
<gene>
    <name evidence="4" type="ORF">OKA104_LOCUS19219</name>
</gene>
<dbReference type="EMBL" id="CAJOAY010001228">
    <property type="protein sequence ID" value="CAF3813646.1"/>
    <property type="molecule type" value="Genomic_DNA"/>
</dbReference>
<dbReference type="CDD" id="cd05930">
    <property type="entry name" value="A_NRPS"/>
    <property type="match status" value="1"/>
</dbReference>
<keyword evidence="2" id="KW-0597">Phosphoprotein</keyword>
<feature type="domain" description="Carrier" evidence="3">
    <location>
        <begin position="1451"/>
        <end position="1529"/>
    </location>
</feature>
<dbReference type="Pfam" id="PF00501">
    <property type="entry name" value="AMP-binding"/>
    <property type="match status" value="1"/>
</dbReference>
<evidence type="ECO:0000313" key="4">
    <source>
        <dbReference type="EMBL" id="CAF3813646.1"/>
    </source>
</evidence>
<dbReference type="InterPro" id="IPR042099">
    <property type="entry name" value="ANL_N_sf"/>
</dbReference>
<dbReference type="InterPro" id="IPR023213">
    <property type="entry name" value="CAT-like_dom_sf"/>
</dbReference>
<accession>A0A819CV22</accession>